<accession>A0A4R3KHK9</accession>
<dbReference type="GO" id="GO:0005524">
    <property type="term" value="F:ATP binding"/>
    <property type="evidence" value="ECO:0007669"/>
    <property type="project" value="UniProtKB-KW"/>
</dbReference>
<dbReference type="InterPro" id="IPR025501">
    <property type="entry name" value="MinD_FleN"/>
</dbReference>
<evidence type="ECO:0000256" key="1">
    <source>
        <dbReference type="ARBA" id="ARBA00022741"/>
    </source>
</evidence>
<keyword evidence="2" id="KW-0067">ATP-binding</keyword>
<keyword evidence="3" id="KW-0969">Cilium</keyword>
<dbReference type="RefSeq" id="WP_243643787.1">
    <property type="nucleotide sequence ID" value="NZ_SMAB01000007.1"/>
</dbReference>
<evidence type="ECO:0000256" key="2">
    <source>
        <dbReference type="ARBA" id="ARBA00022840"/>
    </source>
</evidence>
<dbReference type="PANTHER" id="PTHR43384:SF4">
    <property type="entry name" value="CELLULOSE BIOSYNTHESIS PROTEIN BCSQ-RELATED"/>
    <property type="match status" value="1"/>
</dbReference>
<keyword evidence="3" id="KW-0282">Flagellum</keyword>
<proteinExistence type="predicted"/>
<name>A0A4R3KHK9_9BACI</name>
<dbReference type="InterPro" id="IPR027417">
    <property type="entry name" value="P-loop_NTPase"/>
</dbReference>
<reference evidence="3 4" key="1">
    <citation type="submission" date="2019-03" db="EMBL/GenBank/DDBJ databases">
        <title>Genomic Encyclopedia of Type Strains, Phase IV (KMG-IV): sequencing the most valuable type-strain genomes for metagenomic binning, comparative biology and taxonomic classification.</title>
        <authorList>
            <person name="Goeker M."/>
        </authorList>
    </citation>
    <scope>NUCLEOTIDE SEQUENCE [LARGE SCALE GENOMIC DNA]</scope>
    <source>
        <strain evidence="3 4">DSM 23802</strain>
    </source>
</reference>
<dbReference type="GO" id="GO:0016887">
    <property type="term" value="F:ATP hydrolysis activity"/>
    <property type="evidence" value="ECO:0007669"/>
    <property type="project" value="TreeGrafter"/>
</dbReference>
<keyword evidence="4" id="KW-1185">Reference proteome</keyword>
<dbReference type="SUPFAM" id="SSF52540">
    <property type="entry name" value="P-loop containing nucleoside triphosphate hydrolases"/>
    <property type="match status" value="1"/>
</dbReference>
<dbReference type="PANTHER" id="PTHR43384">
    <property type="entry name" value="SEPTUM SITE-DETERMINING PROTEIN MIND HOMOLOG, CHLOROPLASTIC-RELATED"/>
    <property type="match status" value="1"/>
</dbReference>
<dbReference type="AlphaFoldDB" id="A0A4R3KHK9"/>
<dbReference type="CDD" id="cd02038">
    <property type="entry name" value="FlhG-like"/>
    <property type="match status" value="1"/>
</dbReference>
<dbReference type="Pfam" id="PF10609">
    <property type="entry name" value="ParA"/>
    <property type="match status" value="1"/>
</dbReference>
<dbReference type="GO" id="GO:0051782">
    <property type="term" value="P:negative regulation of cell division"/>
    <property type="evidence" value="ECO:0007669"/>
    <property type="project" value="TreeGrafter"/>
</dbReference>
<dbReference type="InterPro" id="IPR033756">
    <property type="entry name" value="YlxH/NBP35"/>
</dbReference>
<dbReference type="InterPro" id="IPR050625">
    <property type="entry name" value="ParA/MinD_ATPase"/>
</dbReference>
<keyword evidence="1" id="KW-0547">Nucleotide-binding</keyword>
<gene>
    <name evidence="3" type="ORF">EDD72_10740</name>
</gene>
<protein>
    <submittedName>
        <fullName evidence="3">Flagellar biosynthesis protein FlhG</fullName>
    </submittedName>
</protein>
<dbReference type="EMBL" id="SMAB01000007">
    <property type="protein sequence ID" value="TCS82957.1"/>
    <property type="molecule type" value="Genomic_DNA"/>
</dbReference>
<evidence type="ECO:0000313" key="4">
    <source>
        <dbReference type="Proteomes" id="UP000295788"/>
    </source>
</evidence>
<keyword evidence="3" id="KW-0966">Cell projection</keyword>
<sequence length="290" mass="32715">MISNDQAESLRRKLQTSPQKVQSTRVITITSGKGGVGKSNFTLNFALALLDHNHKTTILDADIGLANIDVLMGVHSRYTLQDLLEQRLGIWEIIEKGPKGLNFIAGGSDLELFISQQNQQNVSYLFEQFQLLNGHVDTLLVDTGAGISPESLKFMLSSDEVFLVTTPEPTAITDAYAIIKMIHSREKTKKVSLIINRSSDEKEALSTANRIRIVSKNFLDFDIHYLGYITNDEHVSKAVKRQEPFYLSYPNSKASKNIRTIVEKYIQKQEPYPIGGTKAFLEKMYSLFRR</sequence>
<evidence type="ECO:0000313" key="3">
    <source>
        <dbReference type="EMBL" id="TCS82957.1"/>
    </source>
</evidence>
<dbReference type="PIRSF" id="PIRSF003092">
    <property type="entry name" value="MinD"/>
    <property type="match status" value="1"/>
</dbReference>
<organism evidence="3 4">
    <name type="scientific">Tepidibacillus fermentans</name>
    <dbReference type="NCBI Taxonomy" id="1281767"/>
    <lineage>
        <taxon>Bacteria</taxon>
        <taxon>Bacillati</taxon>
        <taxon>Bacillota</taxon>
        <taxon>Bacilli</taxon>
        <taxon>Bacillales</taxon>
        <taxon>Bacillaceae</taxon>
        <taxon>Tepidibacillus</taxon>
    </lineage>
</organism>
<dbReference type="GO" id="GO:0009898">
    <property type="term" value="C:cytoplasmic side of plasma membrane"/>
    <property type="evidence" value="ECO:0007669"/>
    <property type="project" value="TreeGrafter"/>
</dbReference>
<comment type="caution">
    <text evidence="3">The sequence shown here is derived from an EMBL/GenBank/DDBJ whole genome shotgun (WGS) entry which is preliminary data.</text>
</comment>
<dbReference type="Gene3D" id="3.40.50.300">
    <property type="entry name" value="P-loop containing nucleotide triphosphate hydrolases"/>
    <property type="match status" value="1"/>
</dbReference>
<dbReference type="InterPro" id="IPR033875">
    <property type="entry name" value="FlhG"/>
</dbReference>
<dbReference type="Proteomes" id="UP000295788">
    <property type="component" value="Unassembled WGS sequence"/>
</dbReference>
<dbReference type="GO" id="GO:0005829">
    <property type="term" value="C:cytosol"/>
    <property type="evidence" value="ECO:0007669"/>
    <property type="project" value="TreeGrafter"/>
</dbReference>